<dbReference type="AlphaFoldDB" id="A0A7Y2M277"/>
<keyword evidence="2" id="KW-1185">Reference proteome</keyword>
<protein>
    <submittedName>
        <fullName evidence="1">Uncharacterized protein</fullName>
    </submittedName>
</protein>
<comment type="caution">
    <text evidence="1">The sequence shown here is derived from an EMBL/GenBank/DDBJ whole genome shotgun (WGS) entry which is preliminary data.</text>
</comment>
<organism evidence="1 2">
    <name type="scientific">Microbacterium ulmi</name>
    <dbReference type="NCBI Taxonomy" id="179095"/>
    <lineage>
        <taxon>Bacteria</taxon>
        <taxon>Bacillati</taxon>
        <taxon>Actinomycetota</taxon>
        <taxon>Actinomycetes</taxon>
        <taxon>Micrococcales</taxon>
        <taxon>Microbacteriaceae</taxon>
        <taxon>Microbacterium</taxon>
    </lineage>
</organism>
<dbReference type="Proteomes" id="UP000543598">
    <property type="component" value="Unassembled WGS sequence"/>
</dbReference>
<name>A0A7Y2M277_9MICO</name>
<evidence type="ECO:0000313" key="2">
    <source>
        <dbReference type="Proteomes" id="UP000543598"/>
    </source>
</evidence>
<sequence>MWSELEADPPACAGGGRHAAKARLLPGGFPGGRALCLVCWGFVELSPDETLAAHDAFRGAGSEEEASSRAAWFNTYGWDRG</sequence>
<accession>A0A7Y2M277</accession>
<proteinExistence type="predicted"/>
<reference evidence="1 2" key="1">
    <citation type="submission" date="2020-05" db="EMBL/GenBank/DDBJ databases">
        <title>MicrobeNet Type strains.</title>
        <authorList>
            <person name="Nicholson A.C."/>
        </authorList>
    </citation>
    <scope>NUCLEOTIDE SEQUENCE [LARGE SCALE GENOMIC DNA]</scope>
    <source>
        <strain evidence="1 2">JCM 14282</strain>
    </source>
</reference>
<evidence type="ECO:0000313" key="1">
    <source>
        <dbReference type="EMBL" id="NNH04654.1"/>
    </source>
</evidence>
<dbReference type="EMBL" id="JABEMB010000020">
    <property type="protein sequence ID" value="NNH04654.1"/>
    <property type="molecule type" value="Genomic_DNA"/>
</dbReference>
<gene>
    <name evidence="1" type="ORF">HLA99_12450</name>
</gene>